<dbReference type="Gene3D" id="2.30.320.10">
    <property type="entry name" value="YwqG-like"/>
    <property type="match status" value="1"/>
</dbReference>
<protein>
    <submittedName>
        <fullName evidence="1">DUF1963 domain-containing protein</fullName>
    </submittedName>
</protein>
<dbReference type="InterPro" id="IPR015315">
    <property type="entry name" value="DUF1963"/>
</dbReference>
<dbReference type="EMBL" id="JADIMV010000076">
    <property type="protein sequence ID" value="MBO8439913.1"/>
    <property type="molecule type" value="Genomic_DNA"/>
</dbReference>
<evidence type="ECO:0000313" key="2">
    <source>
        <dbReference type="Proteomes" id="UP000712007"/>
    </source>
</evidence>
<reference evidence="1" key="2">
    <citation type="journal article" date="2021" name="PeerJ">
        <title>Extensive microbial diversity within the chicken gut microbiome revealed by metagenomics and culture.</title>
        <authorList>
            <person name="Gilroy R."/>
            <person name="Ravi A."/>
            <person name="Getino M."/>
            <person name="Pursley I."/>
            <person name="Horton D.L."/>
            <person name="Alikhan N.F."/>
            <person name="Baker D."/>
            <person name="Gharbi K."/>
            <person name="Hall N."/>
            <person name="Watson M."/>
            <person name="Adriaenssens E.M."/>
            <person name="Foster-Nyarko E."/>
            <person name="Jarju S."/>
            <person name="Secka A."/>
            <person name="Antonio M."/>
            <person name="Oren A."/>
            <person name="Chaudhuri R.R."/>
            <person name="La Ragione R."/>
            <person name="Hildebrand F."/>
            <person name="Pallen M.J."/>
        </authorList>
    </citation>
    <scope>NUCLEOTIDE SEQUENCE</scope>
    <source>
        <strain evidence="1">3924</strain>
    </source>
</reference>
<name>A0A940DJZ5_9BACT</name>
<dbReference type="InterPro" id="IPR035948">
    <property type="entry name" value="YwqG-like_sf"/>
</dbReference>
<dbReference type="SUPFAM" id="SSF103032">
    <property type="entry name" value="Hypothetical protein YwqG"/>
    <property type="match status" value="1"/>
</dbReference>
<sequence>MDISALPSASSHLWGMPDLTANVALPHCRQTFIGQFNLGNLQCDGYDSKSHGLPSSGLLSVFADIGHFFCSDIDSEICMSYSDACTVIYTPECDFPKLRRRNLRRFAPLAQTVTFSPEPLPLSEPEHVLSGFPTHREWSDWDYPYNGWRLLFQLDSCDVYPGSLNFYDCGVLNFIISPAALRRLDFSNVKAIVLST</sequence>
<organism evidence="1 2">
    <name type="scientific">Candidatus Aphodosoma intestinipullorum</name>
    <dbReference type="NCBI Taxonomy" id="2840674"/>
    <lineage>
        <taxon>Bacteria</taxon>
        <taxon>Pseudomonadati</taxon>
        <taxon>Bacteroidota</taxon>
        <taxon>Bacteroidia</taxon>
        <taxon>Bacteroidales</taxon>
        <taxon>Candidatus Aphodosoma</taxon>
    </lineage>
</organism>
<evidence type="ECO:0000313" key="1">
    <source>
        <dbReference type="EMBL" id="MBO8439913.1"/>
    </source>
</evidence>
<reference evidence="1" key="1">
    <citation type="submission" date="2020-10" db="EMBL/GenBank/DDBJ databases">
        <authorList>
            <person name="Gilroy R."/>
        </authorList>
    </citation>
    <scope>NUCLEOTIDE SEQUENCE</scope>
    <source>
        <strain evidence="1">3924</strain>
    </source>
</reference>
<gene>
    <name evidence="1" type="ORF">IAC51_04605</name>
</gene>
<comment type="caution">
    <text evidence="1">The sequence shown here is derived from an EMBL/GenBank/DDBJ whole genome shotgun (WGS) entry which is preliminary data.</text>
</comment>
<dbReference type="Pfam" id="PF09234">
    <property type="entry name" value="DUF1963"/>
    <property type="match status" value="1"/>
</dbReference>
<dbReference type="Proteomes" id="UP000712007">
    <property type="component" value="Unassembled WGS sequence"/>
</dbReference>
<proteinExistence type="predicted"/>
<accession>A0A940DJZ5</accession>
<dbReference type="AlphaFoldDB" id="A0A940DJZ5"/>